<dbReference type="Pfam" id="PF15569">
    <property type="entry name" value="Imm40"/>
    <property type="match status" value="1"/>
</dbReference>
<proteinExistence type="predicted"/>
<dbReference type="OrthoDB" id="7068062at2"/>
<dbReference type="AlphaFoldDB" id="A0A1H7PQQ8"/>
<protein>
    <submittedName>
        <fullName evidence="2">Immunity protein 40</fullName>
    </submittedName>
</protein>
<dbReference type="Proteomes" id="UP000182719">
    <property type="component" value="Unassembled WGS sequence"/>
</dbReference>
<dbReference type="InterPro" id="IPR029080">
    <property type="entry name" value="Imm40"/>
</dbReference>
<evidence type="ECO:0000259" key="1">
    <source>
        <dbReference type="Pfam" id="PF15569"/>
    </source>
</evidence>
<reference evidence="3" key="1">
    <citation type="submission" date="2016-10" db="EMBL/GenBank/DDBJ databases">
        <authorList>
            <person name="Varghese N."/>
            <person name="Submissions S."/>
        </authorList>
    </citation>
    <scope>NUCLEOTIDE SEQUENCE [LARGE SCALE GENOMIC DNA]</scope>
    <source>
        <strain evidence="3">DSM 17044</strain>
    </source>
</reference>
<evidence type="ECO:0000313" key="2">
    <source>
        <dbReference type="EMBL" id="SEL37778.1"/>
    </source>
</evidence>
<feature type="domain" description="Immunity protein 40" evidence="1">
    <location>
        <begin position="16"/>
        <end position="108"/>
    </location>
</feature>
<sequence>MSRLSVPRRLWSKAESLSASGIEEFAWRPEDAVQVLELLRPTEIAVLGGDVYLKRHERFEPSYENWYAERDLQEPLGAFAIRSQSIAREYLMNLMRTGAAECWVTLVLSDPMEPAEEDDVGLT</sequence>
<name>A0A1H7PQQ8_STIAU</name>
<keyword evidence="3" id="KW-1185">Reference proteome</keyword>
<dbReference type="RefSeq" id="WP_075006670.1">
    <property type="nucleotide sequence ID" value="NZ_FOAP01000005.1"/>
</dbReference>
<organism evidence="2 3">
    <name type="scientific">Stigmatella aurantiaca</name>
    <dbReference type="NCBI Taxonomy" id="41"/>
    <lineage>
        <taxon>Bacteria</taxon>
        <taxon>Pseudomonadati</taxon>
        <taxon>Myxococcota</taxon>
        <taxon>Myxococcia</taxon>
        <taxon>Myxococcales</taxon>
        <taxon>Cystobacterineae</taxon>
        <taxon>Archangiaceae</taxon>
        <taxon>Stigmatella</taxon>
    </lineage>
</organism>
<gene>
    <name evidence="2" type="ORF">SAMN05444354_105368</name>
</gene>
<accession>A0A1H7PQQ8</accession>
<dbReference type="EMBL" id="FOAP01000005">
    <property type="protein sequence ID" value="SEL37778.1"/>
    <property type="molecule type" value="Genomic_DNA"/>
</dbReference>
<evidence type="ECO:0000313" key="3">
    <source>
        <dbReference type="Proteomes" id="UP000182719"/>
    </source>
</evidence>